<accession>A0A507ED22</accession>
<dbReference type="Pfam" id="PF00664">
    <property type="entry name" value="ABC_membrane"/>
    <property type="match status" value="2"/>
</dbReference>
<evidence type="ECO:0000256" key="3">
    <source>
        <dbReference type="ARBA" id="ARBA00022692"/>
    </source>
</evidence>
<feature type="transmembrane region" description="Helical" evidence="10">
    <location>
        <begin position="1181"/>
        <end position="1208"/>
    </location>
</feature>
<dbReference type="InterPro" id="IPR003439">
    <property type="entry name" value="ABC_transporter-like_ATP-bd"/>
</dbReference>
<feature type="transmembrane region" description="Helical" evidence="10">
    <location>
        <begin position="141"/>
        <end position="161"/>
    </location>
</feature>
<evidence type="ECO:0000256" key="9">
    <source>
        <dbReference type="SAM" id="MobiDB-lite"/>
    </source>
</evidence>
<dbReference type="GO" id="GO:0016887">
    <property type="term" value="F:ATP hydrolysis activity"/>
    <property type="evidence" value="ECO:0007669"/>
    <property type="project" value="InterPro"/>
</dbReference>
<evidence type="ECO:0000256" key="2">
    <source>
        <dbReference type="ARBA" id="ARBA00022448"/>
    </source>
</evidence>
<dbReference type="FunFam" id="3.40.50.300:FF:000997">
    <property type="entry name" value="Multidrug resistance-associated protein 1"/>
    <property type="match status" value="1"/>
</dbReference>
<evidence type="ECO:0000256" key="4">
    <source>
        <dbReference type="ARBA" id="ARBA00022737"/>
    </source>
</evidence>
<dbReference type="GO" id="GO:0016020">
    <property type="term" value="C:membrane"/>
    <property type="evidence" value="ECO:0007669"/>
    <property type="project" value="UniProtKB-SubCell"/>
</dbReference>
<feature type="domain" description="ABC transporter" evidence="11">
    <location>
        <begin position="1374"/>
        <end position="1633"/>
    </location>
</feature>
<feature type="transmembrane region" description="Helical" evidence="10">
    <location>
        <begin position="1093"/>
        <end position="1115"/>
    </location>
</feature>
<evidence type="ECO:0000313" key="13">
    <source>
        <dbReference type="EMBL" id="TPX61265.1"/>
    </source>
</evidence>
<dbReference type="GO" id="GO:0140359">
    <property type="term" value="F:ABC-type transporter activity"/>
    <property type="evidence" value="ECO:0007669"/>
    <property type="project" value="InterPro"/>
</dbReference>
<dbReference type="InterPro" id="IPR017871">
    <property type="entry name" value="ABC_transporter-like_CS"/>
</dbReference>
<gene>
    <name evidence="13" type="ORF">CcCBS67573_g08941</name>
</gene>
<reference evidence="13 14" key="1">
    <citation type="journal article" date="2019" name="Sci. Rep.">
        <title>Comparative genomics of chytrid fungi reveal insights into the obligate biotrophic and pathogenic lifestyle of Synchytrium endobioticum.</title>
        <authorList>
            <person name="van de Vossenberg B.T.L.H."/>
            <person name="Warris S."/>
            <person name="Nguyen H.D.T."/>
            <person name="van Gent-Pelzer M.P.E."/>
            <person name="Joly D.L."/>
            <person name="van de Geest H.C."/>
            <person name="Bonants P.J.M."/>
            <person name="Smith D.S."/>
            <person name="Levesque C.A."/>
            <person name="van der Lee T.A.J."/>
        </authorList>
    </citation>
    <scope>NUCLEOTIDE SEQUENCE [LARGE SCALE GENOMIC DNA]</scope>
    <source>
        <strain evidence="13 14">CBS 675.73</strain>
    </source>
</reference>
<feature type="domain" description="ABC transporter" evidence="11">
    <location>
        <begin position="675"/>
        <end position="921"/>
    </location>
</feature>
<keyword evidence="5" id="KW-0547">Nucleotide-binding</keyword>
<proteinExistence type="predicted"/>
<feature type="region of interest" description="Disordered" evidence="9">
    <location>
        <begin position="667"/>
        <end position="687"/>
    </location>
</feature>
<dbReference type="InterPro" id="IPR027417">
    <property type="entry name" value="P-loop_NTPase"/>
</dbReference>
<dbReference type="InterPro" id="IPR003593">
    <property type="entry name" value="AAA+_ATPase"/>
</dbReference>
<feature type="transmembrane region" description="Helical" evidence="10">
    <location>
        <begin position="442"/>
        <end position="468"/>
    </location>
</feature>
<dbReference type="Gene3D" id="1.20.1560.10">
    <property type="entry name" value="ABC transporter type 1, transmembrane domain"/>
    <property type="match status" value="2"/>
</dbReference>
<dbReference type="CDD" id="cd18604">
    <property type="entry name" value="ABC_6TM_VMR1_D2_like"/>
    <property type="match status" value="1"/>
</dbReference>
<dbReference type="InterPro" id="IPR011527">
    <property type="entry name" value="ABC1_TM_dom"/>
</dbReference>
<comment type="caution">
    <text evidence="13">The sequence shown here is derived from an EMBL/GenBank/DDBJ whole genome shotgun (WGS) entry which is preliminary data.</text>
</comment>
<evidence type="ECO:0000256" key="1">
    <source>
        <dbReference type="ARBA" id="ARBA00004141"/>
    </source>
</evidence>
<dbReference type="FunFam" id="3.40.50.300:FF:000565">
    <property type="entry name" value="ABC bile acid transporter"/>
    <property type="match status" value="1"/>
</dbReference>
<name>A0A507ED22_9FUNG</name>
<dbReference type="GO" id="GO:0005524">
    <property type="term" value="F:ATP binding"/>
    <property type="evidence" value="ECO:0007669"/>
    <property type="project" value="UniProtKB-KW"/>
</dbReference>
<keyword evidence="7 10" id="KW-1133">Transmembrane helix</keyword>
<dbReference type="OrthoDB" id="6500128at2759"/>
<dbReference type="PROSITE" id="PS50929">
    <property type="entry name" value="ABC_TM1F"/>
    <property type="match status" value="2"/>
</dbReference>
<keyword evidence="4" id="KW-0677">Repeat</keyword>
<organism evidence="13 14">
    <name type="scientific">Chytriomyces confervae</name>
    <dbReference type="NCBI Taxonomy" id="246404"/>
    <lineage>
        <taxon>Eukaryota</taxon>
        <taxon>Fungi</taxon>
        <taxon>Fungi incertae sedis</taxon>
        <taxon>Chytridiomycota</taxon>
        <taxon>Chytridiomycota incertae sedis</taxon>
        <taxon>Chytridiomycetes</taxon>
        <taxon>Chytridiales</taxon>
        <taxon>Chytriomycetaceae</taxon>
        <taxon>Chytriomyces</taxon>
    </lineage>
</organism>
<feature type="transmembrane region" description="Helical" evidence="10">
    <location>
        <begin position="6"/>
        <end position="26"/>
    </location>
</feature>
<dbReference type="CDD" id="cd18596">
    <property type="entry name" value="ABC_6TM_VMR1_D1_like"/>
    <property type="match status" value="1"/>
</dbReference>
<feature type="transmembrane region" description="Helical" evidence="10">
    <location>
        <begin position="1304"/>
        <end position="1327"/>
    </location>
</feature>
<protein>
    <submittedName>
        <fullName evidence="13">Uncharacterized protein</fullName>
    </submittedName>
</protein>
<evidence type="ECO:0000256" key="5">
    <source>
        <dbReference type="ARBA" id="ARBA00022741"/>
    </source>
</evidence>
<sequence length="1653" mass="180785">MLDTLPVLGLCLGLLAVSLTALAFAFSREDRSDGSDAERTALLGGNNAAHSANYESVNGSLLSSPSKTGSIRFLNVTKLCTAAVVVLQLSFFISGLFLHANMEVLESGLVSFAWMLWLSLTNRLTHTIPLDGMHHKLMRRLSTFFIVCSMESVLSGFQFLSTSHDISDIFVQIQFISKLALVAIVLSLAGLSIYQTSCLEDESIHCADETLKESGTILVSPEPQTLNNNNYFSFLYFTWMNPLMRLGSKRPIKMADLPHLSETEKAHVAVENYKYYKAKYSTLFWSIFASESRSFGLQFIFSVCSTSLGLSGPYFLYRITGEIQSPSASPAKAFVFATCFGLSSIGRAMFNNHAWHLGRKSSMRIKAVLVNEIYSKSLRRIPAVGAATNPAAVPGEESVAAKKPADEDATVGKIVTLMSTDAETIRDNLPEMYDLVIMPLQCAAAIIGLLYVIGWPALAGLAVMILTLPATYLNSQWYIRVYDKLLAAQDARTTVVNEVLQGIRIIKYFAWEKKFLEKIDAARNKEMTTLIESYLNGAVNTFIWLMTPIIVSFITLFTLTKIAGKDLDAQMAFTCLSLFNNLRVPLMAIPYIIADIFRLRVAFGRLAKFLNQEELEKYSSNSAKNLNAPTNTALDTPVIGFKAGWFKWHTASSIVVEDSTSSNAAATESTALLSSRPQDDATNVDPDSGNASFTLRELNVTFPTGVLTAVCGATGAGKSSLLQALLGEMKRISGDAYLPDRRISRTISSSDNDYLNGSVAYVAQTSWLQNATIRDNITFGEDYDAVRYDRVIKACALVKDLETLDAGDLTEIGEKGINLSGGQKQRVSLARAIYSRASFILLDDPLSAVDAPTARHLFEKAICGPLMKNRTRILVTHATSLVLKNGNTQFLVAIQSGSVVAAGPVADAMKVPGVANIVGFSELSELKSQGSSSSLASAATNFDTISEDGSTEDEVDSIKIKDYSNGKSANSAKLIDNEAMSTGAIKSIYYKKYLANAGGIFFILMVFLLQISDRSIMIYNDYWLKVWSEAYGAVGNGTLLSMTPLVAPIQSVDYAGVTPSGAEMYLTMLMQAKSGSADATISTAMMKPVDVDYYITVYALISATWVLAFLGAFAIRSIGSYRASKLFHANLIQRIVYAPMRFFDTTPIGRILNRATKDISVIDNDVMRTCEELMGGVIDALAVLAVVVAVTPAFIFGLIPMLFIYFSVSSRFLTCQREIKRLDSTTRSPIYSMFSETLVGVSTIRAYGAEERFMKENLNRVDTNHRAFFYMWSANRWFGTRVATIAGTVILVSALGTVAMKDAIGAGLAGLSLTWVLSFSDYLIWIVRIQAALEMNMNAVERVCEYSEIEQEQPPVIESSRPPANWPSKGSLVVSGLEMRYAPDQPAVLSDVSFSIQGGEKVGIVGRTGAGKSSLSLSLFRIVEPTQGRIVIDGIDISTIGLFDLRSKLTMIPQDPVLFAGTIRSNLDPFNEYDDASLWLCLKQVRFLESMQSLLKENDKAKSSTSLVEVDASMSESERTGVSLDYSVTEGGNNFSQGQRQLLCLARALLKSSTLTVFDEATASVDNETDACIQLAIRGPSFAKTTVLSIAHRLRTIADYDKILVLEKGRVIQFGTPEELMTREGVFKGMCEDSGEFSELLEMARKGLSNQPR</sequence>
<dbReference type="PROSITE" id="PS50893">
    <property type="entry name" value="ABC_TRANSPORTER_2"/>
    <property type="match status" value="2"/>
</dbReference>
<evidence type="ECO:0000256" key="7">
    <source>
        <dbReference type="ARBA" id="ARBA00022989"/>
    </source>
</evidence>
<keyword evidence="6" id="KW-0067">ATP-binding</keyword>
<dbReference type="EMBL" id="QEAP01000669">
    <property type="protein sequence ID" value="TPX61265.1"/>
    <property type="molecule type" value="Genomic_DNA"/>
</dbReference>
<dbReference type="InterPro" id="IPR036640">
    <property type="entry name" value="ABC1_TM_sf"/>
</dbReference>
<feature type="transmembrane region" description="Helical" evidence="10">
    <location>
        <begin position="79"/>
        <end position="98"/>
    </location>
</feature>
<keyword evidence="14" id="KW-1185">Reference proteome</keyword>
<evidence type="ECO:0000256" key="8">
    <source>
        <dbReference type="ARBA" id="ARBA00023136"/>
    </source>
</evidence>
<dbReference type="SMART" id="SM00382">
    <property type="entry name" value="AAA"/>
    <property type="match status" value="2"/>
</dbReference>
<feature type="transmembrane region" description="Helical" evidence="10">
    <location>
        <begin position="173"/>
        <end position="194"/>
    </location>
</feature>
<dbReference type="CDD" id="cd03244">
    <property type="entry name" value="ABCC_MRP_domain2"/>
    <property type="match status" value="1"/>
</dbReference>
<dbReference type="Pfam" id="PF00005">
    <property type="entry name" value="ABC_tran"/>
    <property type="match status" value="2"/>
</dbReference>
<feature type="transmembrane region" description="Helical" evidence="10">
    <location>
        <begin position="542"/>
        <end position="563"/>
    </location>
</feature>
<evidence type="ECO:0000256" key="10">
    <source>
        <dbReference type="SAM" id="Phobius"/>
    </source>
</evidence>
<dbReference type="SUPFAM" id="SSF52540">
    <property type="entry name" value="P-loop containing nucleoside triphosphate hydrolases"/>
    <property type="match status" value="2"/>
</dbReference>
<feature type="transmembrane region" description="Helical" evidence="10">
    <location>
        <begin position="104"/>
        <end position="120"/>
    </location>
</feature>
<dbReference type="SUPFAM" id="SSF90123">
    <property type="entry name" value="ABC transporter transmembrane region"/>
    <property type="match status" value="2"/>
</dbReference>
<keyword evidence="2" id="KW-0813">Transport</keyword>
<keyword evidence="8 10" id="KW-0472">Membrane</keyword>
<dbReference type="PROSITE" id="PS00211">
    <property type="entry name" value="ABC_TRANSPORTER_1"/>
    <property type="match status" value="2"/>
</dbReference>
<keyword evidence="3 10" id="KW-0812">Transmembrane</keyword>
<feature type="transmembrane region" description="Helical" evidence="10">
    <location>
        <begin position="1278"/>
        <end position="1298"/>
    </location>
</feature>
<dbReference type="Proteomes" id="UP000320333">
    <property type="component" value="Unassembled WGS sequence"/>
</dbReference>
<evidence type="ECO:0000259" key="12">
    <source>
        <dbReference type="PROSITE" id="PS50929"/>
    </source>
</evidence>
<dbReference type="CDD" id="cd03250">
    <property type="entry name" value="ABCC_MRP_domain1"/>
    <property type="match status" value="1"/>
</dbReference>
<evidence type="ECO:0000259" key="11">
    <source>
        <dbReference type="PROSITE" id="PS50893"/>
    </source>
</evidence>
<dbReference type="STRING" id="246404.A0A507ED22"/>
<dbReference type="InterPro" id="IPR050173">
    <property type="entry name" value="ABC_transporter_C-like"/>
</dbReference>
<feature type="domain" description="ABC transmembrane type-1" evidence="12">
    <location>
        <begin position="299"/>
        <end position="598"/>
    </location>
</feature>
<feature type="transmembrane region" description="Helical" evidence="10">
    <location>
        <begin position="993"/>
        <end position="1012"/>
    </location>
</feature>
<evidence type="ECO:0000256" key="6">
    <source>
        <dbReference type="ARBA" id="ARBA00022840"/>
    </source>
</evidence>
<comment type="subcellular location">
    <subcellularLocation>
        <location evidence="1">Membrane</location>
        <topology evidence="1">Multi-pass membrane protein</topology>
    </subcellularLocation>
</comment>
<feature type="domain" description="ABC transmembrane type-1" evidence="12">
    <location>
        <begin position="1094"/>
        <end position="1335"/>
    </location>
</feature>
<evidence type="ECO:0000313" key="14">
    <source>
        <dbReference type="Proteomes" id="UP000320333"/>
    </source>
</evidence>
<dbReference type="PANTHER" id="PTHR24223:SF353">
    <property type="entry name" value="ABC TRANSPORTER ATP-BINDING PROTEIN_PERMEASE VMR1-RELATED"/>
    <property type="match status" value="1"/>
</dbReference>
<dbReference type="PANTHER" id="PTHR24223">
    <property type="entry name" value="ATP-BINDING CASSETTE SUB-FAMILY C"/>
    <property type="match status" value="1"/>
</dbReference>
<dbReference type="Gene3D" id="3.40.50.300">
    <property type="entry name" value="P-loop containing nucleotide triphosphate hydrolases"/>
    <property type="match status" value="2"/>
</dbReference>